<evidence type="ECO:0000313" key="9">
    <source>
        <dbReference type="Proteomes" id="UP001144396"/>
    </source>
</evidence>
<dbReference type="NCBIfam" id="TIGR00080">
    <property type="entry name" value="pimt"/>
    <property type="match status" value="1"/>
</dbReference>
<name>A0A9W6CVI0_9MICO</name>
<dbReference type="NCBIfam" id="NF001453">
    <property type="entry name" value="PRK00312.1"/>
    <property type="match status" value="1"/>
</dbReference>
<dbReference type="InterPro" id="IPR029063">
    <property type="entry name" value="SAM-dependent_MTases_sf"/>
</dbReference>
<dbReference type="RefSeq" id="WP_281882001.1">
    <property type="nucleotide sequence ID" value="NZ_BSDP01000001.1"/>
</dbReference>
<dbReference type="SUPFAM" id="SSF53335">
    <property type="entry name" value="S-adenosyl-L-methionine-dependent methyltransferases"/>
    <property type="match status" value="1"/>
</dbReference>
<evidence type="ECO:0000256" key="2">
    <source>
        <dbReference type="ARBA" id="ARBA00005369"/>
    </source>
</evidence>
<dbReference type="GO" id="GO:0005737">
    <property type="term" value="C:cytoplasm"/>
    <property type="evidence" value="ECO:0007669"/>
    <property type="project" value="UniProtKB-SubCell"/>
</dbReference>
<dbReference type="EMBL" id="BSDP01000001">
    <property type="protein sequence ID" value="GLI26002.1"/>
    <property type="molecule type" value="Genomic_DNA"/>
</dbReference>
<dbReference type="FunFam" id="3.40.50.150:FF:000010">
    <property type="entry name" value="Protein-L-isoaspartate O-methyltransferase"/>
    <property type="match status" value="1"/>
</dbReference>
<dbReference type="GO" id="GO:0030091">
    <property type="term" value="P:protein repair"/>
    <property type="evidence" value="ECO:0007669"/>
    <property type="project" value="UniProtKB-UniRule"/>
</dbReference>
<dbReference type="GO" id="GO:0004719">
    <property type="term" value="F:protein-L-isoaspartate (D-aspartate) O-methyltransferase activity"/>
    <property type="evidence" value="ECO:0007669"/>
    <property type="project" value="UniProtKB-UniRule"/>
</dbReference>
<keyword evidence="4 7" id="KW-0489">Methyltransferase</keyword>
<accession>A0A9W6CVI0</accession>
<feature type="active site" evidence="7">
    <location>
        <position position="52"/>
    </location>
</feature>
<dbReference type="Proteomes" id="UP001144396">
    <property type="component" value="Unassembled WGS sequence"/>
</dbReference>
<keyword evidence="9" id="KW-1185">Reference proteome</keyword>
<dbReference type="HAMAP" id="MF_00090">
    <property type="entry name" value="PIMT"/>
    <property type="match status" value="1"/>
</dbReference>
<gene>
    <name evidence="7" type="primary">pcm</name>
    <name evidence="8" type="ORF">ARHIZOSPH14_02440</name>
</gene>
<organism evidence="8 9">
    <name type="scientific">Agromyces rhizosphaerae</name>
    <dbReference type="NCBI Taxonomy" id="88374"/>
    <lineage>
        <taxon>Bacteria</taxon>
        <taxon>Bacillati</taxon>
        <taxon>Actinomycetota</taxon>
        <taxon>Actinomycetes</taxon>
        <taxon>Micrococcales</taxon>
        <taxon>Microbacteriaceae</taxon>
        <taxon>Agromyces</taxon>
    </lineage>
</organism>
<proteinExistence type="inferred from homology"/>
<keyword evidence="3 7" id="KW-0963">Cytoplasm</keyword>
<dbReference type="EC" id="2.1.1.77" evidence="7"/>
<evidence type="ECO:0000256" key="6">
    <source>
        <dbReference type="ARBA" id="ARBA00022691"/>
    </source>
</evidence>
<comment type="function">
    <text evidence="7">Catalyzes the methyl esterification of L-isoaspartyl residues in peptides and proteins that result from spontaneous decomposition of normal L-aspartyl and L-asparaginyl residues. It plays a role in the repair and/or degradation of damaged proteins.</text>
</comment>
<reference evidence="8" key="1">
    <citation type="submission" date="2022-12" db="EMBL/GenBank/DDBJ databases">
        <title>Reference genome sequencing for broad-spectrum identification of bacterial and archaeal isolates by mass spectrometry.</title>
        <authorList>
            <person name="Sekiguchi Y."/>
            <person name="Tourlousse D.M."/>
        </authorList>
    </citation>
    <scope>NUCLEOTIDE SEQUENCE</scope>
    <source>
        <strain evidence="8">14</strain>
    </source>
</reference>
<dbReference type="CDD" id="cd02440">
    <property type="entry name" value="AdoMet_MTases"/>
    <property type="match status" value="1"/>
</dbReference>
<evidence type="ECO:0000256" key="1">
    <source>
        <dbReference type="ARBA" id="ARBA00004496"/>
    </source>
</evidence>
<evidence type="ECO:0000256" key="4">
    <source>
        <dbReference type="ARBA" id="ARBA00022603"/>
    </source>
</evidence>
<keyword evidence="5 7" id="KW-0808">Transferase</keyword>
<evidence type="ECO:0000313" key="8">
    <source>
        <dbReference type="EMBL" id="GLI26002.1"/>
    </source>
</evidence>
<dbReference type="InterPro" id="IPR000682">
    <property type="entry name" value="PCMT"/>
</dbReference>
<evidence type="ECO:0000256" key="7">
    <source>
        <dbReference type="HAMAP-Rule" id="MF_00090"/>
    </source>
</evidence>
<dbReference type="GO" id="GO:0032259">
    <property type="term" value="P:methylation"/>
    <property type="evidence" value="ECO:0007669"/>
    <property type="project" value="UniProtKB-KW"/>
</dbReference>
<dbReference type="PANTHER" id="PTHR11579:SF0">
    <property type="entry name" value="PROTEIN-L-ISOASPARTATE(D-ASPARTATE) O-METHYLTRANSFERASE"/>
    <property type="match status" value="1"/>
</dbReference>
<comment type="catalytic activity">
    <reaction evidence="7">
        <text>[protein]-L-isoaspartate + S-adenosyl-L-methionine = [protein]-L-isoaspartate alpha-methyl ester + S-adenosyl-L-homocysteine</text>
        <dbReference type="Rhea" id="RHEA:12705"/>
        <dbReference type="Rhea" id="RHEA-COMP:12143"/>
        <dbReference type="Rhea" id="RHEA-COMP:12144"/>
        <dbReference type="ChEBI" id="CHEBI:57856"/>
        <dbReference type="ChEBI" id="CHEBI:59789"/>
        <dbReference type="ChEBI" id="CHEBI:90596"/>
        <dbReference type="ChEBI" id="CHEBI:90598"/>
        <dbReference type="EC" id="2.1.1.77"/>
    </reaction>
</comment>
<evidence type="ECO:0000256" key="3">
    <source>
        <dbReference type="ARBA" id="ARBA00022490"/>
    </source>
</evidence>
<protein>
    <recommendedName>
        <fullName evidence="7">Protein-L-isoaspartate O-methyltransferase</fullName>
        <ecNumber evidence="7">2.1.1.77</ecNumber>
    </recommendedName>
    <alternativeName>
        <fullName evidence="7">L-isoaspartyl protein carboxyl methyltransferase</fullName>
    </alternativeName>
    <alternativeName>
        <fullName evidence="7">Protein L-isoaspartyl methyltransferase</fullName>
    </alternativeName>
    <alternativeName>
        <fullName evidence="7">Protein-beta-aspartate methyltransferase</fullName>
        <shortName evidence="7">PIMT</shortName>
    </alternativeName>
</protein>
<comment type="caution">
    <text evidence="8">The sequence shown here is derived from an EMBL/GenBank/DDBJ whole genome shotgun (WGS) entry which is preliminary data.</text>
</comment>
<comment type="similarity">
    <text evidence="2 7">Belongs to the methyltransferase superfamily. L-isoaspartyl/D-aspartyl protein methyltransferase family.</text>
</comment>
<sequence length="209" mass="21988">MIAWHLEPRGIRDPAVLAAMRAVPREAFLPARLRDEAYADHPLPIGDGQTISQPYVVALTAQAARIRPGDRVLDVGTGSGYAAAVLGRLAGEVWSIERVPGLAAGAADALAATGASNVHVVTGDGTLGSPEHAPYDAIVAAAAGPDVPLPWLEQLADGGRIVMPLEHGTGGQHLVRITRSPDGEPEIERLESVRFVPLVGEHGWHRGRE</sequence>
<keyword evidence="6 7" id="KW-0949">S-adenosyl-L-methionine</keyword>
<dbReference type="Pfam" id="PF01135">
    <property type="entry name" value="PCMT"/>
    <property type="match status" value="1"/>
</dbReference>
<evidence type="ECO:0000256" key="5">
    <source>
        <dbReference type="ARBA" id="ARBA00022679"/>
    </source>
</evidence>
<comment type="subcellular location">
    <subcellularLocation>
        <location evidence="1 7">Cytoplasm</location>
    </subcellularLocation>
</comment>
<dbReference type="AlphaFoldDB" id="A0A9W6CVI0"/>
<dbReference type="PANTHER" id="PTHR11579">
    <property type="entry name" value="PROTEIN-L-ISOASPARTATE O-METHYLTRANSFERASE"/>
    <property type="match status" value="1"/>
</dbReference>
<dbReference type="Gene3D" id="3.40.50.150">
    <property type="entry name" value="Vaccinia Virus protein VP39"/>
    <property type="match status" value="1"/>
</dbReference>